<sequence length="56" mass="5935">ELLGNVRPLFSQGWLAFSSSQKGDEQVYGIPRTCGRSGETLEAGTAVGGEVLHLQS</sequence>
<reference evidence="1 2" key="1">
    <citation type="journal article" date="2018" name="Front. Plant Sci.">
        <title>Red Clover (Trifolium pratense) and Zigzag Clover (T. medium) - A Picture of Genomic Similarities and Differences.</title>
        <authorList>
            <person name="Dluhosova J."/>
            <person name="Istvanek J."/>
            <person name="Nedelnik J."/>
            <person name="Repkova J."/>
        </authorList>
    </citation>
    <scope>NUCLEOTIDE SEQUENCE [LARGE SCALE GENOMIC DNA]</scope>
    <source>
        <strain evidence="2">cv. 10/8</strain>
        <tissue evidence="1">Leaf</tissue>
    </source>
</reference>
<dbReference type="EMBL" id="LXQA011062632">
    <property type="protein sequence ID" value="MCI83246.1"/>
    <property type="molecule type" value="Genomic_DNA"/>
</dbReference>
<organism evidence="1 2">
    <name type="scientific">Trifolium medium</name>
    <dbReference type="NCBI Taxonomy" id="97028"/>
    <lineage>
        <taxon>Eukaryota</taxon>
        <taxon>Viridiplantae</taxon>
        <taxon>Streptophyta</taxon>
        <taxon>Embryophyta</taxon>
        <taxon>Tracheophyta</taxon>
        <taxon>Spermatophyta</taxon>
        <taxon>Magnoliopsida</taxon>
        <taxon>eudicotyledons</taxon>
        <taxon>Gunneridae</taxon>
        <taxon>Pentapetalae</taxon>
        <taxon>rosids</taxon>
        <taxon>fabids</taxon>
        <taxon>Fabales</taxon>
        <taxon>Fabaceae</taxon>
        <taxon>Papilionoideae</taxon>
        <taxon>50 kb inversion clade</taxon>
        <taxon>NPAAA clade</taxon>
        <taxon>Hologalegina</taxon>
        <taxon>IRL clade</taxon>
        <taxon>Trifolieae</taxon>
        <taxon>Trifolium</taxon>
    </lineage>
</organism>
<name>A0A392V4Q4_9FABA</name>
<evidence type="ECO:0000313" key="1">
    <source>
        <dbReference type="EMBL" id="MCI83246.1"/>
    </source>
</evidence>
<evidence type="ECO:0000313" key="2">
    <source>
        <dbReference type="Proteomes" id="UP000265520"/>
    </source>
</evidence>
<protein>
    <submittedName>
        <fullName evidence="1">Uncharacterized protein</fullName>
    </submittedName>
</protein>
<accession>A0A392V4Q4</accession>
<keyword evidence="2" id="KW-1185">Reference proteome</keyword>
<proteinExistence type="predicted"/>
<dbReference type="Proteomes" id="UP000265520">
    <property type="component" value="Unassembled WGS sequence"/>
</dbReference>
<feature type="non-terminal residue" evidence="1">
    <location>
        <position position="1"/>
    </location>
</feature>
<comment type="caution">
    <text evidence="1">The sequence shown here is derived from an EMBL/GenBank/DDBJ whole genome shotgun (WGS) entry which is preliminary data.</text>
</comment>
<dbReference type="AlphaFoldDB" id="A0A392V4Q4"/>